<dbReference type="SUPFAM" id="SSF110296">
    <property type="entry name" value="Oligoxyloglucan reducing end-specific cellobiohydrolase"/>
    <property type="match status" value="1"/>
</dbReference>
<dbReference type="InterPro" id="IPR015943">
    <property type="entry name" value="WD40/YVTN_repeat-like_dom_sf"/>
</dbReference>
<dbReference type="AlphaFoldDB" id="A0A316ALB8"/>
<evidence type="ECO:0000313" key="2">
    <source>
        <dbReference type="Proteomes" id="UP000245880"/>
    </source>
</evidence>
<sequence>MPSQLIRSQFNNKYTVLLLSIAFVLSGVSSVRAQWEMIDIQSKAPMRAVHTLTPTLCWIGSSGGNILKTKDGGKTWTTYHLPDSDSLDFRDIHAFSSEVALAMSAGLSQDGKARIYRTEDGGQHWELVYSTTQPDVFLDGLSFWNKKRGICQGDPVNGRFFILLTQDGGKTWTELPEASRPVAQDHEACFAASGTSLITYGKGMAFFGTGGAKQARIMRSLDYGTSWEAITTALPAGPSSGVFGLHFSSAKQGIAVGGDYKQTDEEAPNVLTTSDGGATWSLQKATVPAGLKECVAQYKMTNKTWNGQTQIRKDNKILVAVGPSGTSLSFDKGYSWKELDQQPFHSASFAGSIGFAVGAAGRVGKITRLSPVKKTRRRLRLD</sequence>
<keyword evidence="2" id="KW-1185">Reference proteome</keyword>
<evidence type="ECO:0000313" key="1">
    <source>
        <dbReference type="EMBL" id="PWJ57640.1"/>
    </source>
</evidence>
<dbReference type="CDD" id="cd15482">
    <property type="entry name" value="Sialidase_non-viral"/>
    <property type="match status" value="1"/>
</dbReference>
<dbReference type="Proteomes" id="UP000245880">
    <property type="component" value="Unassembled WGS sequence"/>
</dbReference>
<dbReference type="RefSeq" id="WP_229203364.1">
    <property type="nucleotide sequence ID" value="NZ_QGDT01000006.1"/>
</dbReference>
<accession>A0A316ALB8</accession>
<comment type="caution">
    <text evidence="1">The sequence shown here is derived from an EMBL/GenBank/DDBJ whole genome shotgun (WGS) entry which is preliminary data.</text>
</comment>
<dbReference type="PANTHER" id="PTHR47199">
    <property type="entry name" value="PHOTOSYSTEM II STABILITY/ASSEMBLY FACTOR HCF136, CHLOROPLASTIC"/>
    <property type="match status" value="1"/>
</dbReference>
<protein>
    <submittedName>
        <fullName evidence="1">Photosystem II stability/assembly factor-like uncharacterized protein</fullName>
    </submittedName>
</protein>
<name>A0A316ALB8_9BACT</name>
<gene>
    <name evidence="1" type="ORF">CLV98_106112</name>
</gene>
<proteinExistence type="predicted"/>
<reference evidence="1 2" key="1">
    <citation type="submission" date="2018-03" db="EMBL/GenBank/DDBJ databases">
        <title>Genomic Encyclopedia of Archaeal and Bacterial Type Strains, Phase II (KMG-II): from individual species to whole genera.</title>
        <authorList>
            <person name="Goeker M."/>
        </authorList>
    </citation>
    <scope>NUCLEOTIDE SEQUENCE [LARGE SCALE GENOMIC DNA]</scope>
    <source>
        <strain evidence="1 2">DSM 100346</strain>
    </source>
</reference>
<dbReference type="PANTHER" id="PTHR47199:SF2">
    <property type="entry name" value="PHOTOSYSTEM II STABILITY_ASSEMBLY FACTOR HCF136, CHLOROPLASTIC"/>
    <property type="match status" value="1"/>
</dbReference>
<dbReference type="EMBL" id="QGDT01000006">
    <property type="protein sequence ID" value="PWJ57640.1"/>
    <property type="molecule type" value="Genomic_DNA"/>
</dbReference>
<organism evidence="1 2">
    <name type="scientific">Dyadobacter jejuensis</name>
    <dbReference type="NCBI Taxonomy" id="1082580"/>
    <lineage>
        <taxon>Bacteria</taxon>
        <taxon>Pseudomonadati</taxon>
        <taxon>Bacteroidota</taxon>
        <taxon>Cytophagia</taxon>
        <taxon>Cytophagales</taxon>
        <taxon>Spirosomataceae</taxon>
        <taxon>Dyadobacter</taxon>
    </lineage>
</organism>
<dbReference type="Gene3D" id="2.130.10.10">
    <property type="entry name" value="YVTN repeat-like/Quinoprotein amine dehydrogenase"/>
    <property type="match status" value="2"/>
</dbReference>